<dbReference type="OrthoDB" id="9884133at2"/>
<keyword evidence="1" id="KW-1133">Transmembrane helix</keyword>
<keyword evidence="1" id="KW-0812">Transmembrane</keyword>
<proteinExistence type="predicted"/>
<keyword evidence="3" id="KW-1185">Reference proteome</keyword>
<comment type="caution">
    <text evidence="2">The sequence shown here is derived from an EMBL/GenBank/DDBJ whole genome shotgun (WGS) entry which is preliminary data.</text>
</comment>
<dbReference type="EMBL" id="MUGW01000009">
    <property type="protein sequence ID" value="OXA94390.1"/>
    <property type="molecule type" value="Genomic_DNA"/>
</dbReference>
<evidence type="ECO:0000313" key="2">
    <source>
        <dbReference type="EMBL" id="OXA94390.1"/>
    </source>
</evidence>
<dbReference type="RefSeq" id="WP_089048731.1">
    <property type="nucleotide sequence ID" value="NZ_FXTV01000012.1"/>
</dbReference>
<organism evidence="2 3">
    <name type="scientific">Flavobacterium hercynium</name>
    <dbReference type="NCBI Taxonomy" id="387094"/>
    <lineage>
        <taxon>Bacteria</taxon>
        <taxon>Pseudomonadati</taxon>
        <taxon>Bacteroidota</taxon>
        <taxon>Flavobacteriia</taxon>
        <taxon>Flavobacteriales</taxon>
        <taxon>Flavobacteriaceae</taxon>
        <taxon>Flavobacterium</taxon>
    </lineage>
</organism>
<accession>A0A226HLN8</accession>
<feature type="transmembrane region" description="Helical" evidence="1">
    <location>
        <begin position="6"/>
        <end position="24"/>
    </location>
</feature>
<evidence type="ECO:0000313" key="3">
    <source>
        <dbReference type="Proteomes" id="UP000198345"/>
    </source>
</evidence>
<protein>
    <submittedName>
        <fullName evidence="2">Uncharacterized protein</fullName>
    </submittedName>
</protein>
<name>A0A226HLN8_9FLAO</name>
<keyword evidence="1" id="KW-0472">Membrane</keyword>
<dbReference type="AlphaFoldDB" id="A0A226HLN8"/>
<gene>
    <name evidence="2" type="ORF">B0A66_04855</name>
</gene>
<evidence type="ECO:0000256" key="1">
    <source>
        <dbReference type="SAM" id="Phobius"/>
    </source>
</evidence>
<reference evidence="2 3" key="1">
    <citation type="submission" date="2016-11" db="EMBL/GenBank/DDBJ databases">
        <title>Whole genomes of Flavobacteriaceae.</title>
        <authorList>
            <person name="Stine C."/>
            <person name="Li C."/>
            <person name="Tadesse D."/>
        </authorList>
    </citation>
    <scope>NUCLEOTIDE SEQUENCE [LARGE SCALE GENOMIC DNA]</scope>
    <source>
        <strain evidence="2 3">DSM 18292</strain>
    </source>
</reference>
<dbReference type="Proteomes" id="UP000198345">
    <property type="component" value="Unassembled WGS sequence"/>
</dbReference>
<sequence>MINVDILSNLLTSAFVVGIATYFIQKRIDNRFNRIEEFQKTLVAIRKERYDTLLKTLQEVWEKIIETEYYIRHDLPDQYKQAQRNRIIHIEFDSTPLKEAFIFIEKRSILLNESLSNETSNFFVNHLQNTFNGFIKILNKLQVGQVTLDEVNLFIPTALGEQYKNDLKALKKKYEEQSRKILYEDKGI</sequence>